<dbReference type="InterPro" id="IPR001733">
    <property type="entry name" value="Peptidase_S26B"/>
</dbReference>
<feature type="transmembrane region" description="Helical" evidence="5">
    <location>
        <begin position="35"/>
        <end position="62"/>
    </location>
</feature>
<dbReference type="SUPFAM" id="SSF51306">
    <property type="entry name" value="LexA/Signal peptidase"/>
    <property type="match status" value="1"/>
</dbReference>
<dbReference type="PANTHER" id="PTHR10806:SF6">
    <property type="entry name" value="SIGNAL PEPTIDASE COMPLEX CATALYTIC SUBUNIT SEC11"/>
    <property type="match status" value="1"/>
</dbReference>
<keyword evidence="2 5" id="KW-0812">Transmembrane</keyword>
<dbReference type="CDD" id="cd06530">
    <property type="entry name" value="S26_SPase_I"/>
    <property type="match status" value="1"/>
</dbReference>
<dbReference type="Proteomes" id="UP000292580">
    <property type="component" value="Unassembled WGS sequence"/>
</dbReference>
<reference evidence="6 7" key="1">
    <citation type="submission" date="2017-11" db="EMBL/GenBank/DDBJ databases">
        <title>Isolation and Characterization of Methanofollis Species from Methane Seep Offshore SW Taiwan.</title>
        <authorList>
            <person name="Teng N.-H."/>
            <person name="Lai M.-C."/>
            <person name="Chen S.-C."/>
        </authorList>
    </citation>
    <scope>NUCLEOTIDE SEQUENCE [LARGE SCALE GENOMIC DNA]</scope>
    <source>
        <strain evidence="6 7">FWC-SCC2</strain>
    </source>
</reference>
<feature type="transmembrane region" description="Helical" evidence="5">
    <location>
        <begin position="199"/>
        <end position="220"/>
    </location>
</feature>
<dbReference type="GO" id="GO:0006465">
    <property type="term" value="P:signal peptide processing"/>
    <property type="evidence" value="ECO:0007669"/>
    <property type="project" value="InterPro"/>
</dbReference>
<evidence type="ECO:0000256" key="4">
    <source>
        <dbReference type="ARBA" id="ARBA00023136"/>
    </source>
</evidence>
<name>A0A483CQY3_9EURY</name>
<dbReference type="OrthoDB" id="4822at2157"/>
<dbReference type="RefSeq" id="WP_130645884.1">
    <property type="nucleotide sequence ID" value="NZ_PGCL01000001.1"/>
</dbReference>
<proteinExistence type="predicted"/>
<sequence length="235" mass="25935">MSEKKTRSSGGEAGRSLIDSFRESDHPMVSIARDVLWAVAVVAVIALVLFLVSGTWPAVVAIESESMVPNMNVGDLVFVVAPDRFGPLQTWEDGQASGYLKYNDYGDVVIYRPNGADSVHPIIHRALMWVEANETVPMSFENGFSTTYTAPHEGYITKGDNNPVPDQVVSYPGLGQIEPVREEWVVGKALFAVPLLGYLPLHLIEVAVVIVVLMILWDIVVERRKSDQKTGKKRK</sequence>
<dbReference type="PANTHER" id="PTHR10806">
    <property type="entry name" value="SIGNAL PEPTIDASE COMPLEX CATALYTIC SUBUNIT SEC11"/>
    <property type="match status" value="1"/>
</dbReference>
<comment type="subcellular location">
    <subcellularLocation>
        <location evidence="1">Membrane</location>
    </subcellularLocation>
</comment>
<evidence type="ECO:0000256" key="3">
    <source>
        <dbReference type="ARBA" id="ARBA00022989"/>
    </source>
</evidence>
<dbReference type="AlphaFoldDB" id="A0A483CQY3"/>
<accession>A0A483CQY3</accession>
<keyword evidence="4 5" id="KW-0472">Membrane</keyword>
<evidence type="ECO:0000313" key="7">
    <source>
        <dbReference type="Proteomes" id="UP000292580"/>
    </source>
</evidence>
<comment type="caution">
    <text evidence="6">The sequence shown here is derived from an EMBL/GenBank/DDBJ whole genome shotgun (WGS) entry which is preliminary data.</text>
</comment>
<gene>
    <name evidence="6" type="ORF">CUJ86_01995</name>
</gene>
<evidence type="ECO:0000256" key="2">
    <source>
        <dbReference type="ARBA" id="ARBA00022692"/>
    </source>
</evidence>
<protein>
    <submittedName>
        <fullName evidence="6">S26 family signal peptidase</fullName>
    </submittedName>
</protein>
<dbReference type="EMBL" id="PGCL01000001">
    <property type="protein sequence ID" value="TAJ45523.1"/>
    <property type="molecule type" value="Genomic_DNA"/>
</dbReference>
<dbReference type="GO" id="GO:0016020">
    <property type="term" value="C:membrane"/>
    <property type="evidence" value="ECO:0007669"/>
    <property type="project" value="UniProtKB-SubCell"/>
</dbReference>
<evidence type="ECO:0000313" key="6">
    <source>
        <dbReference type="EMBL" id="TAJ45523.1"/>
    </source>
</evidence>
<organism evidence="6 7">
    <name type="scientific">Methanofollis fontis</name>
    <dbReference type="NCBI Taxonomy" id="2052832"/>
    <lineage>
        <taxon>Archaea</taxon>
        <taxon>Methanobacteriati</taxon>
        <taxon>Methanobacteriota</taxon>
        <taxon>Stenosarchaea group</taxon>
        <taxon>Methanomicrobia</taxon>
        <taxon>Methanomicrobiales</taxon>
        <taxon>Methanomicrobiaceae</taxon>
        <taxon>Methanofollis</taxon>
    </lineage>
</organism>
<keyword evidence="7" id="KW-1185">Reference proteome</keyword>
<evidence type="ECO:0000256" key="5">
    <source>
        <dbReference type="SAM" id="Phobius"/>
    </source>
</evidence>
<keyword evidence="3 5" id="KW-1133">Transmembrane helix</keyword>
<dbReference type="GO" id="GO:0004252">
    <property type="term" value="F:serine-type endopeptidase activity"/>
    <property type="evidence" value="ECO:0007669"/>
    <property type="project" value="InterPro"/>
</dbReference>
<dbReference type="InterPro" id="IPR019533">
    <property type="entry name" value="Peptidase_S26"/>
</dbReference>
<evidence type="ECO:0000256" key="1">
    <source>
        <dbReference type="ARBA" id="ARBA00004370"/>
    </source>
</evidence>
<dbReference type="InterPro" id="IPR036286">
    <property type="entry name" value="LexA/Signal_pep-like_sf"/>
</dbReference>